<dbReference type="AlphaFoldDB" id="A0A6H1Z6Z8"/>
<reference evidence="1" key="1">
    <citation type="submission" date="2020-03" db="EMBL/GenBank/DDBJ databases">
        <title>The deep terrestrial virosphere.</title>
        <authorList>
            <person name="Holmfeldt K."/>
            <person name="Nilsson E."/>
            <person name="Simone D."/>
            <person name="Lopez-Fernandez M."/>
            <person name="Wu X."/>
            <person name="de Brujin I."/>
            <person name="Lundin D."/>
            <person name="Andersson A."/>
            <person name="Bertilsson S."/>
            <person name="Dopson M."/>
        </authorList>
    </citation>
    <scope>NUCLEOTIDE SEQUENCE</scope>
    <source>
        <strain evidence="1">MM415B00324</strain>
    </source>
</reference>
<proteinExistence type="predicted"/>
<gene>
    <name evidence="1" type="ORF">MM415B00324_0061</name>
</gene>
<organism evidence="1">
    <name type="scientific">viral metagenome</name>
    <dbReference type="NCBI Taxonomy" id="1070528"/>
    <lineage>
        <taxon>unclassified sequences</taxon>
        <taxon>metagenomes</taxon>
        <taxon>organismal metagenomes</taxon>
    </lineage>
</organism>
<sequence>MDNISDIFRDIRDIEEAILGPETYAELVDRYSMKMDAYIDEKKENEVFNWEER</sequence>
<protein>
    <submittedName>
        <fullName evidence="1">Uncharacterized protein</fullName>
    </submittedName>
</protein>
<name>A0A6H1Z6Z8_9ZZZZ</name>
<dbReference type="EMBL" id="MT141562">
    <property type="protein sequence ID" value="QJA43231.1"/>
    <property type="molecule type" value="Genomic_DNA"/>
</dbReference>
<evidence type="ECO:0000313" key="1">
    <source>
        <dbReference type="EMBL" id="QJA43231.1"/>
    </source>
</evidence>
<accession>A0A6H1Z6Z8</accession>